<dbReference type="OMA" id="KGFIIIE"/>
<evidence type="ECO:0000313" key="12">
    <source>
        <dbReference type="EnsemblMetazoa" id="tetur20g00890.1"/>
    </source>
</evidence>
<dbReference type="Proteomes" id="UP000015104">
    <property type="component" value="Unassembled WGS sequence"/>
</dbReference>
<organism evidence="12 13">
    <name type="scientific">Tetranychus urticae</name>
    <name type="common">Two-spotted spider mite</name>
    <dbReference type="NCBI Taxonomy" id="32264"/>
    <lineage>
        <taxon>Eukaryota</taxon>
        <taxon>Metazoa</taxon>
        <taxon>Ecdysozoa</taxon>
        <taxon>Arthropoda</taxon>
        <taxon>Chelicerata</taxon>
        <taxon>Arachnida</taxon>
        <taxon>Acari</taxon>
        <taxon>Acariformes</taxon>
        <taxon>Trombidiformes</taxon>
        <taxon>Prostigmata</taxon>
        <taxon>Eleutherengona</taxon>
        <taxon>Raphignathae</taxon>
        <taxon>Tetranychoidea</taxon>
        <taxon>Tetranychidae</taxon>
        <taxon>Tetranychus</taxon>
    </lineage>
</organism>
<dbReference type="GO" id="GO:0006289">
    <property type="term" value="P:nucleotide-excision repair"/>
    <property type="evidence" value="ECO:0007669"/>
    <property type="project" value="InterPro"/>
</dbReference>
<keyword evidence="6 10" id="KW-0234">DNA repair</keyword>
<evidence type="ECO:0000259" key="11">
    <source>
        <dbReference type="Pfam" id="PF18307"/>
    </source>
</evidence>
<dbReference type="GO" id="GO:0000439">
    <property type="term" value="C:transcription factor TFIIH core complex"/>
    <property type="evidence" value="ECO:0007669"/>
    <property type="project" value="InterPro"/>
</dbReference>
<keyword evidence="5 10" id="KW-0804">Transcription</keyword>
<comment type="subunit">
    <text evidence="8">Component of the 7-subunit TFIIH core complex composed of XPB/ERCC3, XPD/ERCC2, GTF2H1, GTF2H2, GTF2H3, GTF2H4 and GTF2H5, which is active in NER. The core complex associates with the 3-subunit CDK-activating kinase (CAK) module composed of CCNH/cyclin H, CDK7 and MNAT1 to form the 10-subunit holoenzyme (holo-TFIIH) active in transcription. Part of TBP-based Pol II pre-initiation complex (PIC), in which Pol II core assembles with general transcription factors and other specific initiation factors including GTF2E1, GTF2E2, GTF2F1, GTF2F2, TCEA1, ERCC2, ERCC3, GTF2H2, GTF2H3, GTF2H4, GTF2H5, GTF2A1, GTF2A2, GTF2B and TBP; this large multi-subunit PIC complex mediates DNA unwinding and targets Pol II core to the transcription start site where the first phosphodiester bond forms.</text>
</comment>
<dbReference type="InterPro" id="IPR004598">
    <property type="entry name" value="TFIIH_p52/Tfb2"/>
</dbReference>
<evidence type="ECO:0000256" key="1">
    <source>
        <dbReference type="ARBA" id="ARBA00004123"/>
    </source>
</evidence>
<comment type="similarity">
    <text evidence="2 10">Belongs to the TFB2 family.</text>
</comment>
<proteinExistence type="inferred from homology"/>
<comment type="function">
    <text evidence="10">Component of the general transcription and DNA repair factor IIH (TFIIH) core complex which is involved in general and transcription-coupled nucleotide excision repair (NER) of damaged DNA.</text>
</comment>
<dbReference type="eggNOG" id="KOG3471">
    <property type="taxonomic scope" value="Eukaryota"/>
</dbReference>
<keyword evidence="13" id="KW-1185">Reference proteome</keyword>
<evidence type="ECO:0000256" key="9">
    <source>
        <dbReference type="ARBA" id="ARBA00070130"/>
    </source>
</evidence>
<dbReference type="AlphaFoldDB" id="T1KSU7"/>
<evidence type="ECO:0000256" key="3">
    <source>
        <dbReference type="ARBA" id="ARBA00022763"/>
    </source>
</evidence>
<dbReference type="PANTHER" id="PTHR13152">
    <property type="entry name" value="TFIIH, POLYPEPTIDE 4"/>
    <property type="match status" value="1"/>
</dbReference>
<dbReference type="Pfam" id="PF18307">
    <property type="entry name" value="Tfb2_C"/>
    <property type="match status" value="1"/>
</dbReference>
<dbReference type="NCBIfam" id="TIGR00625">
    <property type="entry name" value="tfb2"/>
    <property type="match status" value="1"/>
</dbReference>
<evidence type="ECO:0000256" key="2">
    <source>
        <dbReference type="ARBA" id="ARBA00007132"/>
    </source>
</evidence>
<feature type="domain" description="Transcription factor Tfb2 C-terminal" evidence="11">
    <location>
        <begin position="389"/>
        <end position="456"/>
    </location>
</feature>
<accession>T1KSU7</accession>
<keyword evidence="3 10" id="KW-0227">DNA damage</keyword>
<name>T1KSU7_TETUR</name>
<dbReference type="GO" id="GO:0001671">
    <property type="term" value="F:ATPase activator activity"/>
    <property type="evidence" value="ECO:0007669"/>
    <property type="project" value="InterPro"/>
</dbReference>
<evidence type="ECO:0000313" key="13">
    <source>
        <dbReference type="Proteomes" id="UP000015104"/>
    </source>
</evidence>
<evidence type="ECO:0000256" key="8">
    <source>
        <dbReference type="ARBA" id="ARBA00064576"/>
    </source>
</evidence>
<keyword evidence="7 10" id="KW-0539">Nucleus</keyword>
<dbReference type="GO" id="GO:0003690">
    <property type="term" value="F:double-stranded DNA binding"/>
    <property type="evidence" value="ECO:0007669"/>
    <property type="project" value="TreeGrafter"/>
</dbReference>
<dbReference type="Pfam" id="PF03849">
    <property type="entry name" value="Tfb2"/>
    <property type="match status" value="1"/>
</dbReference>
<evidence type="ECO:0000256" key="6">
    <source>
        <dbReference type="ARBA" id="ARBA00023204"/>
    </source>
</evidence>
<reference evidence="13" key="1">
    <citation type="submission" date="2011-08" db="EMBL/GenBank/DDBJ databases">
        <authorList>
            <person name="Rombauts S."/>
        </authorList>
    </citation>
    <scope>NUCLEOTIDE SEQUENCE</scope>
    <source>
        <strain evidence="13">London</strain>
    </source>
</reference>
<gene>
    <name evidence="12" type="primary">107366933</name>
</gene>
<dbReference type="Gene3D" id="3.30.70.2610">
    <property type="match status" value="1"/>
</dbReference>
<evidence type="ECO:0000256" key="4">
    <source>
        <dbReference type="ARBA" id="ARBA00023015"/>
    </source>
</evidence>
<dbReference type="EMBL" id="CAEY01000510">
    <property type="status" value="NOT_ANNOTATED_CDS"/>
    <property type="molecule type" value="Genomic_DNA"/>
</dbReference>
<sequence length="462" mass="52734">MSTTSLSLTNTKTSIRASNLGDYVKNLNPPTIDKLYSKSSSCCLAIFGQLPPLAKQYVIRLLFVDQGIPKDVISSWVSQSSMQEHLESVKLLSDLRIWSESPIHGGLPGFKLNNTFKNNLQVALLGGGDPWVIKPCDDKDKHGRDVAFLDQYAMERWECILHFMVGSQGNNESISNDTVKTLVHAGLIKYDSPAQDKLPAITADGFQFLLMDTKSQVWYFLLQYLDTVESKGLDLVECLTFLFQISFLTLGKDYSTICLSESMSNFLQHLREFGLIYQRKRKDGRFYPTKLVINLTSASNSRTDSRREGFIIVETNYRVFAYTNSSLQMALVALFTEMQYRLPNVGLGLLNRDSVRQALKNGITAEQIINFLRAHAHPKMKKIPPTVVDQIRLWEIERDRFIFKEGFLYSQFLSQGDFSLLRNYANDAGNLIWDNPSKRVMVVSVAGHEDVRRFWKRHKKDH</sequence>
<dbReference type="GO" id="GO:0006366">
    <property type="term" value="P:transcription by RNA polymerase II"/>
    <property type="evidence" value="ECO:0007669"/>
    <property type="project" value="UniProtKB-ARBA"/>
</dbReference>
<dbReference type="GO" id="GO:0005675">
    <property type="term" value="C:transcription factor TFIIH holo complex"/>
    <property type="evidence" value="ECO:0007669"/>
    <property type="project" value="TreeGrafter"/>
</dbReference>
<dbReference type="KEGG" id="tut:107366933"/>
<dbReference type="HOGENOM" id="CLU_027280_4_0_1"/>
<dbReference type="InterPro" id="IPR040662">
    <property type="entry name" value="Tfb2_C"/>
</dbReference>
<reference evidence="12" key="2">
    <citation type="submission" date="2015-06" db="UniProtKB">
        <authorList>
            <consortium name="EnsemblMetazoa"/>
        </authorList>
    </citation>
    <scope>IDENTIFICATION</scope>
</reference>
<keyword evidence="4 10" id="KW-0805">Transcription regulation</keyword>
<dbReference type="FunFam" id="3.30.70.2610:FF:000001">
    <property type="entry name" value="General transcription factor IIH subunit 4"/>
    <property type="match status" value="1"/>
</dbReference>
<dbReference type="PANTHER" id="PTHR13152:SF0">
    <property type="entry name" value="GENERAL TRANSCRIPTION FACTOR IIH SUBUNIT 4"/>
    <property type="match status" value="1"/>
</dbReference>
<evidence type="ECO:0000256" key="7">
    <source>
        <dbReference type="ARBA" id="ARBA00023242"/>
    </source>
</evidence>
<dbReference type="EnsemblMetazoa" id="tetur20g00890.1">
    <property type="protein sequence ID" value="tetur20g00890.1"/>
    <property type="gene ID" value="tetur20g00890"/>
</dbReference>
<evidence type="ECO:0000256" key="10">
    <source>
        <dbReference type="RuleBase" id="RU364024"/>
    </source>
</evidence>
<dbReference type="STRING" id="32264.T1KSU7"/>
<evidence type="ECO:0000256" key="5">
    <source>
        <dbReference type="ARBA" id="ARBA00023163"/>
    </source>
</evidence>
<comment type="subcellular location">
    <subcellularLocation>
        <location evidence="1 10">Nucleus</location>
    </subcellularLocation>
</comment>
<dbReference type="OrthoDB" id="364513at2759"/>
<protein>
    <recommendedName>
        <fullName evidence="9 10">General transcription factor IIH subunit 4</fullName>
    </recommendedName>
</protein>